<feature type="transmembrane region" description="Helical" evidence="2">
    <location>
        <begin position="527"/>
        <end position="547"/>
    </location>
</feature>
<feature type="transmembrane region" description="Helical" evidence="2">
    <location>
        <begin position="248"/>
        <end position="266"/>
    </location>
</feature>
<dbReference type="Gene3D" id="1.10.287.1260">
    <property type="match status" value="2"/>
</dbReference>
<sequence length="569" mass="60715">MNGILHETSAVVWGNLSPEPLLAQDPGGFATGFALGNITGFFETILVQLGLFLPSLVGALAILIGGWLVATIVAGIIRKVLHSTNLDNRIASAIMGRSPGEPLPPTEKWISNTVYWLIMIFVLVAFLNALNLEVVSQPLNQFLEQILTYLPKIGGAALLLGVAWVLATLAKMLFTRVLGQFRLDERFAEQTGQTTDPQTTGESRFLLNETLGNALYWFIFLFFLPLILDALDLNVLPVQNLVNDFLSAVPKILMALIIGVVGWFMARIVRGIVTNLLAATGTDRLGAQLGLSRTQDGMSLSQLIGTIVYVLILIPTAIAALNALEIAAISVPAIAMLSQILFAIPLILTAGLILAIFYAIAKFASDLVIRILRSVGFNNIFSWLGLPTTGSGNPPQPPPADAPDMRSGQQTVVQPSSTPTRTPAEIVGIVTWVGIMLFGAVAATEVLQLPALTIIMQGLLVIAGQVLVGLIVFGIGLYLANLAYHLISGSRGSQSQLLAQAARIAIIALAGAMALQQMGIAPHIVNLAFGLLFGAVAVAIALAFGLGGRDVASEQLREWRNDFKQRQEK</sequence>
<evidence type="ECO:0000256" key="2">
    <source>
        <dbReference type="SAM" id="Phobius"/>
    </source>
</evidence>
<dbReference type="PANTHER" id="PTHR30221">
    <property type="entry name" value="SMALL-CONDUCTANCE MECHANOSENSITIVE CHANNEL"/>
    <property type="match status" value="1"/>
</dbReference>
<feature type="transmembrane region" description="Helical" evidence="2">
    <location>
        <begin position="303"/>
        <end position="324"/>
    </location>
</feature>
<dbReference type="STRING" id="56110.Oscil6304_5471"/>
<dbReference type="FunCoup" id="K9TQ36">
    <property type="interactions" value="6"/>
</dbReference>
<dbReference type="InterPro" id="IPR008910">
    <property type="entry name" value="MSC_TM_helix"/>
</dbReference>
<reference evidence="3 4" key="1">
    <citation type="submission" date="2012-06" db="EMBL/GenBank/DDBJ databases">
        <title>Finished chromosome of genome of Oscillatoria acuminata PCC 6304.</title>
        <authorList>
            <consortium name="US DOE Joint Genome Institute"/>
            <person name="Gugger M."/>
            <person name="Coursin T."/>
            <person name="Rippka R."/>
            <person name="Tandeau De Marsac N."/>
            <person name="Huntemann M."/>
            <person name="Wei C.-L."/>
            <person name="Han J."/>
            <person name="Detter J.C."/>
            <person name="Han C."/>
            <person name="Tapia R."/>
            <person name="Davenport K."/>
            <person name="Daligault H."/>
            <person name="Erkkila T."/>
            <person name="Gu W."/>
            <person name="Munk A.C.C."/>
            <person name="Teshima H."/>
            <person name="Xu Y."/>
            <person name="Chain P."/>
            <person name="Chen A."/>
            <person name="Krypides N."/>
            <person name="Mavromatis K."/>
            <person name="Markowitz V."/>
            <person name="Szeto E."/>
            <person name="Ivanova N."/>
            <person name="Mikhailova N."/>
            <person name="Ovchinnikova G."/>
            <person name="Pagani I."/>
            <person name="Pati A."/>
            <person name="Goodwin L."/>
            <person name="Peters L."/>
            <person name="Pitluck S."/>
            <person name="Woyke T."/>
            <person name="Kerfeld C."/>
        </authorList>
    </citation>
    <scope>NUCLEOTIDE SEQUENCE [LARGE SCALE GENOMIC DNA]</scope>
    <source>
        <strain evidence="3 4">PCC 6304</strain>
    </source>
</reference>
<dbReference type="OrthoDB" id="1411407at2"/>
<keyword evidence="2" id="KW-0472">Membrane</keyword>
<dbReference type="Pfam" id="PF05552">
    <property type="entry name" value="MS_channel_1st_1"/>
    <property type="match status" value="4"/>
</dbReference>
<dbReference type="InParanoid" id="K9TQ36"/>
<dbReference type="eggNOG" id="COG0668">
    <property type="taxonomic scope" value="Bacteria"/>
</dbReference>
<dbReference type="eggNOG" id="COG4447">
    <property type="taxonomic scope" value="Bacteria"/>
</dbReference>
<keyword evidence="2" id="KW-1133">Transmembrane helix</keyword>
<dbReference type="HOGENOM" id="CLU_035789_1_0_3"/>
<keyword evidence="4" id="KW-1185">Reference proteome</keyword>
<keyword evidence="2" id="KW-0812">Transmembrane</keyword>
<proteinExistence type="predicted"/>
<name>K9TQ36_9CYAN</name>
<feature type="transmembrane region" description="Helical" evidence="2">
    <location>
        <begin position="51"/>
        <end position="77"/>
    </location>
</feature>
<evidence type="ECO:0000256" key="1">
    <source>
        <dbReference type="SAM" id="MobiDB-lite"/>
    </source>
</evidence>
<feature type="transmembrane region" description="Helical" evidence="2">
    <location>
        <begin position="152"/>
        <end position="174"/>
    </location>
</feature>
<feature type="compositionally biased region" description="Polar residues" evidence="1">
    <location>
        <begin position="407"/>
        <end position="420"/>
    </location>
</feature>
<protein>
    <submittedName>
        <fullName evidence="3">Uncharacterized protein</fullName>
    </submittedName>
</protein>
<dbReference type="PATRIC" id="fig|56110.3.peg.6709"/>
<dbReference type="GO" id="GO:0008381">
    <property type="term" value="F:mechanosensitive monoatomic ion channel activity"/>
    <property type="evidence" value="ECO:0007669"/>
    <property type="project" value="InterPro"/>
</dbReference>
<feature type="transmembrane region" description="Helical" evidence="2">
    <location>
        <begin position="114"/>
        <end position="132"/>
    </location>
</feature>
<dbReference type="Proteomes" id="UP000010367">
    <property type="component" value="Chromosome"/>
</dbReference>
<feature type="transmembrane region" description="Helical" evidence="2">
    <location>
        <begin position="426"/>
        <end position="447"/>
    </location>
</feature>
<organism evidence="3 4">
    <name type="scientific">Oscillatoria acuminata PCC 6304</name>
    <dbReference type="NCBI Taxonomy" id="56110"/>
    <lineage>
        <taxon>Bacteria</taxon>
        <taxon>Bacillati</taxon>
        <taxon>Cyanobacteriota</taxon>
        <taxon>Cyanophyceae</taxon>
        <taxon>Oscillatoriophycideae</taxon>
        <taxon>Oscillatoriales</taxon>
        <taxon>Oscillatoriaceae</taxon>
        <taxon>Oscillatoria</taxon>
    </lineage>
</organism>
<evidence type="ECO:0000313" key="4">
    <source>
        <dbReference type="Proteomes" id="UP000010367"/>
    </source>
</evidence>
<gene>
    <name evidence="3" type="ORF">Oscil6304_5471</name>
</gene>
<dbReference type="PANTHER" id="PTHR30221:SF1">
    <property type="entry name" value="SMALL-CONDUCTANCE MECHANOSENSITIVE CHANNEL"/>
    <property type="match status" value="1"/>
</dbReference>
<feature type="transmembrane region" description="Helical" evidence="2">
    <location>
        <begin position="459"/>
        <end position="484"/>
    </location>
</feature>
<evidence type="ECO:0000313" key="3">
    <source>
        <dbReference type="EMBL" id="AFY84957.1"/>
    </source>
</evidence>
<dbReference type="RefSeq" id="WP_015151568.1">
    <property type="nucleotide sequence ID" value="NC_019693.1"/>
</dbReference>
<dbReference type="InterPro" id="IPR045275">
    <property type="entry name" value="MscS_archaea/bacteria_type"/>
</dbReference>
<feature type="transmembrane region" description="Helical" evidence="2">
    <location>
        <begin position="496"/>
        <end position="515"/>
    </location>
</feature>
<dbReference type="KEGG" id="oac:Oscil6304_5471"/>
<dbReference type="AlphaFoldDB" id="K9TQ36"/>
<feature type="transmembrane region" description="Helical" evidence="2">
    <location>
        <begin position="214"/>
        <end position="236"/>
    </location>
</feature>
<feature type="transmembrane region" description="Helical" evidence="2">
    <location>
        <begin position="336"/>
        <end position="360"/>
    </location>
</feature>
<feature type="region of interest" description="Disordered" evidence="1">
    <location>
        <begin position="390"/>
        <end position="420"/>
    </location>
</feature>
<dbReference type="EMBL" id="CP003607">
    <property type="protein sequence ID" value="AFY84957.1"/>
    <property type="molecule type" value="Genomic_DNA"/>
</dbReference>
<dbReference type="NCBIfam" id="NF033912">
    <property type="entry name" value="msc"/>
    <property type="match status" value="1"/>
</dbReference>
<accession>K9TQ36</accession>